<dbReference type="PROSITE" id="PS50949">
    <property type="entry name" value="HTH_GNTR"/>
    <property type="match status" value="1"/>
</dbReference>
<dbReference type="SMART" id="SM00895">
    <property type="entry name" value="FCD"/>
    <property type="match status" value="1"/>
</dbReference>
<evidence type="ECO:0000256" key="2">
    <source>
        <dbReference type="ARBA" id="ARBA00023125"/>
    </source>
</evidence>
<proteinExistence type="predicted"/>
<dbReference type="InterPro" id="IPR036390">
    <property type="entry name" value="WH_DNA-bd_sf"/>
</dbReference>
<dbReference type="SUPFAM" id="SSF46785">
    <property type="entry name" value="Winged helix' DNA-binding domain"/>
    <property type="match status" value="1"/>
</dbReference>
<dbReference type="CDD" id="cd07377">
    <property type="entry name" value="WHTH_GntR"/>
    <property type="match status" value="1"/>
</dbReference>
<reference evidence="5 6" key="1">
    <citation type="submission" date="2018-05" db="EMBL/GenBank/DDBJ databases">
        <title>Whole genome sequencing of Paracoccus thiocyanatus SST.</title>
        <authorList>
            <person name="Ghosh W."/>
            <person name="Rameez M.J."/>
            <person name="Roy C."/>
        </authorList>
    </citation>
    <scope>NUCLEOTIDE SEQUENCE [LARGE SCALE GENOMIC DNA]</scope>
    <source>
        <strain evidence="5 6">SST</strain>
    </source>
</reference>
<dbReference type="InterPro" id="IPR011711">
    <property type="entry name" value="GntR_C"/>
</dbReference>
<feature type="domain" description="HTH gntR-type" evidence="4">
    <location>
        <begin position="13"/>
        <end position="80"/>
    </location>
</feature>
<comment type="caution">
    <text evidence="5">The sequence shown here is derived from an EMBL/GenBank/DDBJ whole genome shotgun (WGS) entry which is preliminary data.</text>
</comment>
<dbReference type="PANTHER" id="PTHR43537:SF50">
    <property type="entry name" value="TRANSCRIPTIONAL REGULATORY PROTEIN"/>
    <property type="match status" value="1"/>
</dbReference>
<evidence type="ECO:0000259" key="4">
    <source>
        <dbReference type="PROSITE" id="PS50949"/>
    </source>
</evidence>
<evidence type="ECO:0000256" key="3">
    <source>
        <dbReference type="ARBA" id="ARBA00023163"/>
    </source>
</evidence>
<dbReference type="SUPFAM" id="SSF48008">
    <property type="entry name" value="GntR ligand-binding domain-like"/>
    <property type="match status" value="1"/>
</dbReference>
<organism evidence="5 6">
    <name type="scientific">Paracoccus thiocyanatus</name>
    <dbReference type="NCBI Taxonomy" id="34006"/>
    <lineage>
        <taxon>Bacteria</taxon>
        <taxon>Pseudomonadati</taxon>
        <taxon>Pseudomonadota</taxon>
        <taxon>Alphaproteobacteria</taxon>
        <taxon>Rhodobacterales</taxon>
        <taxon>Paracoccaceae</taxon>
        <taxon>Paracoccus</taxon>
    </lineage>
</organism>
<dbReference type="PANTHER" id="PTHR43537">
    <property type="entry name" value="TRANSCRIPTIONAL REGULATOR, GNTR FAMILY"/>
    <property type="match status" value="1"/>
</dbReference>
<evidence type="ECO:0000313" key="6">
    <source>
        <dbReference type="Proteomes" id="UP000256679"/>
    </source>
</evidence>
<gene>
    <name evidence="5" type="ORF">DIE28_11080</name>
</gene>
<dbReference type="Pfam" id="PF07729">
    <property type="entry name" value="FCD"/>
    <property type="match status" value="1"/>
</dbReference>
<dbReference type="GO" id="GO:0003677">
    <property type="term" value="F:DNA binding"/>
    <property type="evidence" value="ECO:0007669"/>
    <property type="project" value="UniProtKB-KW"/>
</dbReference>
<dbReference type="Gene3D" id="1.20.120.530">
    <property type="entry name" value="GntR ligand-binding domain-like"/>
    <property type="match status" value="1"/>
</dbReference>
<dbReference type="InterPro" id="IPR036388">
    <property type="entry name" value="WH-like_DNA-bd_sf"/>
</dbReference>
<keyword evidence="2" id="KW-0238">DNA-binding</keyword>
<name>A0A3D8PB79_9RHOB</name>
<dbReference type="InterPro" id="IPR000524">
    <property type="entry name" value="Tscrpt_reg_HTH_GntR"/>
</dbReference>
<evidence type="ECO:0000313" key="5">
    <source>
        <dbReference type="EMBL" id="RDW12902.1"/>
    </source>
</evidence>
<sequence>MTQQGNRLKLRRLSTQENVAQTLRNAIIDCEFEFGMALNEKALCESLGVSRTPVREALIDLQGQKLVQIIPFRGAFVFDMDEAEFEELGAFRAILETAALRAALKWDATGLCARLDQLLDEMRASVANKNGKAYGVLDTSFHETILAMSRNRFLIDGYEQVAGRLAALRNRIQHDARTVMGSLNKHEMIVRAAEQGQVDKATALLESHIHNGMAFFCERMGKFRANGVCA</sequence>
<dbReference type="GO" id="GO:0003700">
    <property type="term" value="F:DNA-binding transcription factor activity"/>
    <property type="evidence" value="ECO:0007669"/>
    <property type="project" value="InterPro"/>
</dbReference>
<accession>A0A3D8PB79</accession>
<protein>
    <submittedName>
        <fullName evidence="5">GntR family transcriptional regulator</fullName>
    </submittedName>
</protein>
<dbReference type="SMART" id="SM00345">
    <property type="entry name" value="HTH_GNTR"/>
    <property type="match status" value="1"/>
</dbReference>
<keyword evidence="3" id="KW-0804">Transcription</keyword>
<dbReference type="Proteomes" id="UP000256679">
    <property type="component" value="Unassembled WGS sequence"/>
</dbReference>
<dbReference type="InterPro" id="IPR008920">
    <property type="entry name" value="TF_FadR/GntR_C"/>
</dbReference>
<evidence type="ECO:0000256" key="1">
    <source>
        <dbReference type="ARBA" id="ARBA00023015"/>
    </source>
</evidence>
<dbReference type="Pfam" id="PF00392">
    <property type="entry name" value="GntR"/>
    <property type="match status" value="1"/>
</dbReference>
<dbReference type="Gene3D" id="1.10.10.10">
    <property type="entry name" value="Winged helix-like DNA-binding domain superfamily/Winged helix DNA-binding domain"/>
    <property type="match status" value="1"/>
</dbReference>
<keyword evidence="6" id="KW-1185">Reference proteome</keyword>
<dbReference type="AlphaFoldDB" id="A0A3D8PB79"/>
<dbReference type="EMBL" id="QFCQ01000060">
    <property type="protein sequence ID" value="RDW12902.1"/>
    <property type="molecule type" value="Genomic_DNA"/>
</dbReference>
<dbReference type="RefSeq" id="WP_115756088.1">
    <property type="nucleotide sequence ID" value="NZ_QFCQ01000060.1"/>
</dbReference>
<keyword evidence="1" id="KW-0805">Transcription regulation</keyword>